<dbReference type="Pfam" id="PF02441">
    <property type="entry name" value="Flavoprotein"/>
    <property type="match status" value="1"/>
</dbReference>
<dbReference type="InterPro" id="IPR036551">
    <property type="entry name" value="Flavin_trans-like"/>
</dbReference>
<dbReference type="EMBL" id="JAGSSW010000004">
    <property type="protein sequence ID" value="MBR8463947.1"/>
    <property type="molecule type" value="Genomic_DNA"/>
</dbReference>
<comment type="caution">
    <text evidence="5">Lacks conserved residue(s) required for the propagation of feature annotation.</text>
</comment>
<keyword evidence="4 5" id="KW-0808">Transferase</keyword>
<dbReference type="Proteomes" id="UP000682951">
    <property type="component" value="Unassembled WGS sequence"/>
</dbReference>
<dbReference type="SUPFAM" id="SSF52507">
    <property type="entry name" value="Homo-oligomeric flavin-containing Cys decarboxylases, HFCD"/>
    <property type="match status" value="1"/>
</dbReference>
<dbReference type="InterPro" id="IPR004507">
    <property type="entry name" value="UbiX-like"/>
</dbReference>
<evidence type="ECO:0000259" key="6">
    <source>
        <dbReference type="Pfam" id="PF02441"/>
    </source>
</evidence>
<evidence type="ECO:0000313" key="8">
    <source>
        <dbReference type="Proteomes" id="UP000682951"/>
    </source>
</evidence>
<feature type="domain" description="Flavoprotein" evidence="6">
    <location>
        <begin position="2"/>
        <end position="201"/>
    </location>
</feature>
<evidence type="ECO:0000256" key="1">
    <source>
        <dbReference type="ARBA" id="ARBA00022602"/>
    </source>
</evidence>
<organism evidence="7 8">
    <name type="scientific">Campylobacter anatolicus</name>
    <dbReference type="NCBI Taxonomy" id="2829105"/>
    <lineage>
        <taxon>Bacteria</taxon>
        <taxon>Pseudomonadati</taxon>
        <taxon>Campylobacterota</taxon>
        <taxon>Epsilonproteobacteria</taxon>
        <taxon>Campylobacterales</taxon>
        <taxon>Campylobacteraceae</taxon>
        <taxon>Campylobacter</taxon>
    </lineage>
</organism>
<keyword evidence="8" id="KW-1185">Reference proteome</keyword>
<comment type="caution">
    <text evidence="7">The sequence shown here is derived from an EMBL/GenBank/DDBJ whole genome shotgun (WGS) entry which is preliminary data.</text>
</comment>
<evidence type="ECO:0000256" key="3">
    <source>
        <dbReference type="ARBA" id="ARBA00022643"/>
    </source>
</evidence>
<feature type="binding site" evidence="5">
    <location>
        <position position="35"/>
    </location>
    <ligand>
        <name>FMN</name>
        <dbReference type="ChEBI" id="CHEBI:58210"/>
    </ligand>
</feature>
<accession>A0ABS5HJZ7</accession>
<dbReference type="HAMAP" id="MF_01984">
    <property type="entry name" value="ubiX_pad"/>
    <property type="match status" value="1"/>
</dbReference>
<dbReference type="EC" id="2.5.1.129" evidence="5"/>
<evidence type="ECO:0000256" key="4">
    <source>
        <dbReference type="ARBA" id="ARBA00022679"/>
    </source>
</evidence>
<dbReference type="Gene3D" id="3.40.50.1950">
    <property type="entry name" value="Flavin prenyltransferase-like"/>
    <property type="match status" value="1"/>
</dbReference>
<comment type="catalytic activity">
    <reaction evidence="5">
        <text>dimethylallyl phosphate + FMNH2 = prenylated FMNH2 + phosphate</text>
        <dbReference type="Rhea" id="RHEA:37743"/>
        <dbReference type="ChEBI" id="CHEBI:43474"/>
        <dbReference type="ChEBI" id="CHEBI:57618"/>
        <dbReference type="ChEBI" id="CHEBI:87467"/>
        <dbReference type="ChEBI" id="CHEBI:88052"/>
        <dbReference type="EC" id="2.5.1.129"/>
    </reaction>
</comment>
<feature type="binding site" evidence="5">
    <location>
        <position position="180"/>
    </location>
    <ligand>
        <name>dimethylallyl phosphate</name>
        <dbReference type="ChEBI" id="CHEBI:88052"/>
    </ligand>
</feature>
<dbReference type="NCBIfam" id="TIGR00421">
    <property type="entry name" value="ubiX_pad"/>
    <property type="match status" value="1"/>
</dbReference>
<comment type="function">
    <text evidence="5">Flavin prenyltransferase that catalyzes the synthesis of the prenylated FMN cofactor (prenyl-FMN) for 4-hydroxy-3-polyprenylbenzoic acid decarboxylase UbiD. The prenyltransferase is metal-independent and links a dimethylallyl moiety from dimethylallyl monophosphate (DMAP) to the flavin N5 and C6 atoms of FMN.</text>
</comment>
<keyword evidence="1 5" id="KW-0637">Prenyltransferase</keyword>
<feature type="binding site" evidence="5">
    <location>
        <position position="196"/>
    </location>
    <ligand>
        <name>dimethylallyl phosphate</name>
        <dbReference type="ChEBI" id="CHEBI:88052"/>
    </ligand>
</feature>
<comment type="similarity">
    <text evidence="5">Belongs to the UbiX/PAD1 family.</text>
</comment>
<sequence length="213" mass="23335">MKEIILGITGASGTLLGLELLSELSQVCQTHLIISKNAKKALWLEQGIKFDEILIGARSCNDLREIQVDNPSTDTVKNKFNINFKNVILYDNDNIGSKIASGSFRTDGMIIAPCSINTLAKVANGLSDTLITRAAAVALKERFKLVLGVREMPFSSISLHQMSDLSSMGVVIAPPVLGHYAGDENLTQVHKFIVGKWLDALGLEHKIYKRWQG</sequence>
<dbReference type="InterPro" id="IPR003382">
    <property type="entry name" value="Flavoprotein"/>
</dbReference>
<dbReference type="PANTHER" id="PTHR43374">
    <property type="entry name" value="FLAVIN PRENYLTRANSFERASE"/>
    <property type="match status" value="1"/>
</dbReference>
<dbReference type="PANTHER" id="PTHR43374:SF1">
    <property type="entry name" value="FLAVIN PRENYLTRANSFERASE PAD1, MITOCHONDRIAL"/>
    <property type="match status" value="1"/>
</dbReference>
<proteinExistence type="inferred from homology"/>
<feature type="binding site" evidence="5">
    <location>
        <position position="150"/>
    </location>
    <ligand>
        <name>FMN</name>
        <dbReference type="ChEBI" id="CHEBI:58210"/>
    </ligand>
</feature>
<feature type="binding site" evidence="5">
    <location>
        <begin position="115"/>
        <end position="118"/>
    </location>
    <ligand>
        <name>FMN</name>
        <dbReference type="ChEBI" id="CHEBI:58210"/>
    </ligand>
</feature>
<name>A0ABS5HJZ7_9BACT</name>
<evidence type="ECO:0000313" key="7">
    <source>
        <dbReference type="EMBL" id="MBR8463947.1"/>
    </source>
</evidence>
<feature type="binding site" evidence="5">
    <location>
        <begin position="10"/>
        <end position="12"/>
    </location>
    <ligand>
        <name>FMN</name>
        <dbReference type="ChEBI" id="CHEBI:58210"/>
    </ligand>
</feature>
<evidence type="ECO:0000256" key="2">
    <source>
        <dbReference type="ARBA" id="ARBA00022630"/>
    </source>
</evidence>
<keyword evidence="2 5" id="KW-0285">Flavoprotein</keyword>
<keyword evidence="3 5" id="KW-0288">FMN</keyword>
<evidence type="ECO:0000256" key="5">
    <source>
        <dbReference type="HAMAP-Rule" id="MF_01984"/>
    </source>
</evidence>
<dbReference type="RefSeq" id="WP_212141962.1">
    <property type="nucleotide sequence ID" value="NZ_JAGSSW010000004.1"/>
</dbReference>
<reference evidence="7 8" key="1">
    <citation type="submission" date="2021-04" db="EMBL/GenBank/DDBJ databases">
        <title>Molecular and phenotypic characterization and identification of bacterial isolates recovered from the Anatolian ground squirrels (Spermophilus xanthoprymnus) and which have the potential to form a new species in the Campylobacter genus.</title>
        <authorList>
            <person name="Aydin F."/>
            <person name="Abay S."/>
            <person name="Kayman T."/>
            <person name="Karakaya E."/>
            <person name="Mustak H.K."/>
            <person name="Mustak I.B."/>
            <person name="Bilgin N."/>
            <person name="Duzler A."/>
            <person name="Sahin O."/>
            <person name="Guran O."/>
            <person name="Saticioglu I.B."/>
        </authorList>
    </citation>
    <scope>NUCLEOTIDE SEQUENCE [LARGE SCALE GENOMIC DNA]</scope>
    <source>
        <strain evidence="8">faydin-G24</strain>
    </source>
</reference>
<gene>
    <name evidence="5" type="primary">ubiX</name>
    <name evidence="7" type="ORF">KDD93_05080</name>
</gene>
<protein>
    <recommendedName>
        <fullName evidence="5">Flavin prenyltransferase UbiX</fullName>
        <ecNumber evidence="5">2.5.1.129</ecNumber>
    </recommendedName>
</protein>